<comment type="caution">
    <text evidence="10">The sequence shown here is derived from an EMBL/GenBank/DDBJ whole genome shotgun (WGS) entry which is preliminary data.</text>
</comment>
<dbReference type="OrthoDB" id="9782004at2"/>
<keyword evidence="3 8" id="KW-0813">Transport</keyword>
<feature type="domain" description="ABC transmembrane type-1" evidence="9">
    <location>
        <begin position="55"/>
        <end position="243"/>
    </location>
</feature>
<reference evidence="10 11" key="1">
    <citation type="submission" date="2019-02" db="EMBL/GenBank/DDBJ databases">
        <title>Peptostreptococcaceae bacterium ZHW00191 nov., a new bacterium isolated from the human gut.</title>
        <authorList>
            <person name="Zhou H.-W."/>
            <person name="Chen X.-J."/>
        </authorList>
    </citation>
    <scope>NUCLEOTIDE SEQUENCE [LARGE SCALE GENOMIC DNA]</scope>
    <source>
        <strain evidence="10 11">ZHW00191</strain>
    </source>
</reference>
<accession>A0A544QW53</accession>
<keyword evidence="7 8" id="KW-0472">Membrane</keyword>
<name>A0A544QW53_9FIRM</name>
<keyword evidence="4" id="KW-1003">Cell membrane</keyword>
<dbReference type="SUPFAM" id="SSF161098">
    <property type="entry name" value="MetI-like"/>
    <property type="match status" value="1"/>
</dbReference>
<feature type="transmembrane region" description="Helical" evidence="8">
    <location>
        <begin position="179"/>
        <end position="200"/>
    </location>
</feature>
<dbReference type="InterPro" id="IPR051789">
    <property type="entry name" value="Bact_Polyamine_Transport"/>
</dbReference>
<dbReference type="CDD" id="cd06261">
    <property type="entry name" value="TM_PBP2"/>
    <property type="match status" value="1"/>
</dbReference>
<evidence type="ECO:0000256" key="6">
    <source>
        <dbReference type="ARBA" id="ARBA00022989"/>
    </source>
</evidence>
<comment type="similarity">
    <text evidence="2">Belongs to the binding-protein-dependent transport system permease family. CysTW subfamily.</text>
</comment>
<gene>
    <name evidence="10" type="ORF">EXD82_04125</name>
</gene>
<dbReference type="PROSITE" id="PS50928">
    <property type="entry name" value="ABC_TM1"/>
    <property type="match status" value="1"/>
</dbReference>
<feature type="transmembrane region" description="Helical" evidence="8">
    <location>
        <begin position="54"/>
        <end position="78"/>
    </location>
</feature>
<evidence type="ECO:0000256" key="5">
    <source>
        <dbReference type="ARBA" id="ARBA00022692"/>
    </source>
</evidence>
<dbReference type="GO" id="GO:0055085">
    <property type="term" value="P:transmembrane transport"/>
    <property type="evidence" value="ECO:0007669"/>
    <property type="project" value="InterPro"/>
</dbReference>
<dbReference type="PANTHER" id="PTHR43848">
    <property type="entry name" value="PUTRESCINE TRANSPORT SYSTEM PERMEASE PROTEIN POTI"/>
    <property type="match status" value="1"/>
</dbReference>
<keyword evidence="6 8" id="KW-1133">Transmembrane helix</keyword>
<proteinExistence type="inferred from homology"/>
<evidence type="ECO:0000256" key="4">
    <source>
        <dbReference type="ARBA" id="ARBA00022475"/>
    </source>
</evidence>
<dbReference type="InterPro" id="IPR000515">
    <property type="entry name" value="MetI-like"/>
</dbReference>
<dbReference type="EMBL" id="SGJB01000006">
    <property type="protein sequence ID" value="TQQ84927.1"/>
    <property type="molecule type" value="Genomic_DNA"/>
</dbReference>
<keyword evidence="5 8" id="KW-0812">Transmembrane</keyword>
<sequence length="254" mass="28372">MSDIYMFLVFLFLYIPIFALIIFSFSDSRSMGHLGGFTTKWYVQLFQNEAIMSALYYTISIAVIASIISTIMGTFAAIGINKMRPRNKAIMLNVNNLPILNTEIVTGIAIMSLFTFVQMDFGYFTMLISHIMFCIPYVILSVLPKLRQMPENIENAALDLGATPFYALRKVIIPQIKPGIVSGFLMAFTMSIDDFIISFFNSGNGVSNLSIEIYSMARRGIKPEINALSTLMFTAVIILLILSNKKQSIAEGGR</sequence>
<evidence type="ECO:0000313" key="11">
    <source>
        <dbReference type="Proteomes" id="UP000317863"/>
    </source>
</evidence>
<comment type="subcellular location">
    <subcellularLocation>
        <location evidence="1 8">Cell membrane</location>
        <topology evidence="1 8">Multi-pass membrane protein</topology>
    </subcellularLocation>
</comment>
<feature type="transmembrane region" description="Helical" evidence="8">
    <location>
        <begin position="7"/>
        <end position="25"/>
    </location>
</feature>
<organism evidence="10 11">
    <name type="scientific">Peptacetobacter hominis</name>
    <dbReference type="NCBI Taxonomy" id="2743610"/>
    <lineage>
        <taxon>Bacteria</taxon>
        <taxon>Bacillati</taxon>
        <taxon>Bacillota</taxon>
        <taxon>Clostridia</taxon>
        <taxon>Peptostreptococcales</taxon>
        <taxon>Peptostreptococcaceae</taxon>
        <taxon>Peptacetobacter</taxon>
    </lineage>
</organism>
<evidence type="ECO:0000256" key="1">
    <source>
        <dbReference type="ARBA" id="ARBA00004651"/>
    </source>
</evidence>
<feature type="transmembrane region" description="Helical" evidence="8">
    <location>
        <begin position="225"/>
        <end position="242"/>
    </location>
</feature>
<evidence type="ECO:0000256" key="3">
    <source>
        <dbReference type="ARBA" id="ARBA00022448"/>
    </source>
</evidence>
<protein>
    <submittedName>
        <fullName evidence="10">ABC transporter permease</fullName>
    </submittedName>
</protein>
<evidence type="ECO:0000256" key="7">
    <source>
        <dbReference type="ARBA" id="ARBA00023136"/>
    </source>
</evidence>
<evidence type="ECO:0000256" key="8">
    <source>
        <dbReference type="RuleBase" id="RU363032"/>
    </source>
</evidence>
<dbReference type="Gene3D" id="1.10.3720.10">
    <property type="entry name" value="MetI-like"/>
    <property type="match status" value="1"/>
</dbReference>
<dbReference type="InterPro" id="IPR035906">
    <property type="entry name" value="MetI-like_sf"/>
</dbReference>
<dbReference type="AlphaFoldDB" id="A0A544QW53"/>
<feature type="transmembrane region" description="Helical" evidence="8">
    <location>
        <begin position="123"/>
        <end position="143"/>
    </location>
</feature>
<keyword evidence="11" id="KW-1185">Reference proteome</keyword>
<evidence type="ECO:0000313" key="10">
    <source>
        <dbReference type="EMBL" id="TQQ84927.1"/>
    </source>
</evidence>
<evidence type="ECO:0000259" key="9">
    <source>
        <dbReference type="PROSITE" id="PS50928"/>
    </source>
</evidence>
<feature type="transmembrane region" description="Helical" evidence="8">
    <location>
        <begin position="99"/>
        <end position="117"/>
    </location>
</feature>
<dbReference type="Proteomes" id="UP000317863">
    <property type="component" value="Unassembled WGS sequence"/>
</dbReference>
<dbReference type="PANTHER" id="PTHR43848:SF2">
    <property type="entry name" value="PUTRESCINE TRANSPORT SYSTEM PERMEASE PROTEIN POTI"/>
    <property type="match status" value="1"/>
</dbReference>
<dbReference type="GO" id="GO:0005886">
    <property type="term" value="C:plasma membrane"/>
    <property type="evidence" value="ECO:0007669"/>
    <property type="project" value="UniProtKB-SubCell"/>
</dbReference>
<evidence type="ECO:0000256" key="2">
    <source>
        <dbReference type="ARBA" id="ARBA00007069"/>
    </source>
</evidence>
<dbReference type="Pfam" id="PF00528">
    <property type="entry name" value="BPD_transp_1"/>
    <property type="match status" value="1"/>
</dbReference>